<evidence type="ECO:0000313" key="3">
    <source>
        <dbReference type="Proteomes" id="UP000460549"/>
    </source>
</evidence>
<dbReference type="InterPro" id="IPR016181">
    <property type="entry name" value="Acyl_CoA_acyltransferase"/>
</dbReference>
<evidence type="ECO:0000259" key="1">
    <source>
        <dbReference type="PROSITE" id="PS51186"/>
    </source>
</evidence>
<reference evidence="2 3" key="1">
    <citation type="submission" date="2019-08" db="EMBL/GenBank/DDBJ databases">
        <title>In-depth cultivation of the pig gut microbiome towards novel bacterial diversity and tailored functional studies.</title>
        <authorList>
            <person name="Wylensek D."/>
            <person name="Hitch T.C.A."/>
            <person name="Clavel T."/>
        </authorList>
    </citation>
    <scope>NUCLEOTIDE SEQUENCE [LARGE SCALE GENOMIC DNA]</scope>
    <source>
        <strain evidence="2 3">NM-380-WT-3C1</strain>
    </source>
</reference>
<accession>A0A7X2PCF8</accession>
<name>A0A7X2PCF8_9SPIO</name>
<organism evidence="2 3">
    <name type="scientific">Bullifex porci</name>
    <dbReference type="NCBI Taxonomy" id="2606638"/>
    <lineage>
        <taxon>Bacteria</taxon>
        <taxon>Pseudomonadati</taxon>
        <taxon>Spirochaetota</taxon>
        <taxon>Spirochaetia</taxon>
        <taxon>Spirochaetales</taxon>
        <taxon>Spirochaetaceae</taxon>
        <taxon>Bullifex</taxon>
    </lineage>
</organism>
<dbReference type="PROSITE" id="PS51186">
    <property type="entry name" value="GNAT"/>
    <property type="match status" value="1"/>
</dbReference>
<protein>
    <submittedName>
        <fullName evidence="2">GNAT family N-acetyltransferase</fullName>
    </submittedName>
</protein>
<dbReference type="RefSeq" id="WP_154424732.1">
    <property type="nucleotide sequence ID" value="NZ_JAQYPZ010000162.1"/>
</dbReference>
<feature type="domain" description="N-acetyltransferase" evidence="1">
    <location>
        <begin position="107"/>
        <end position="228"/>
    </location>
</feature>
<dbReference type="InterPro" id="IPR000182">
    <property type="entry name" value="GNAT_dom"/>
</dbReference>
<sequence length="228" mass="26350">MTPKEILEKRDMLSYTDLIDQIERGIGKVIYCGMDGIVTVVDDYCGFIAPFDSDVRPFIELLPRSVELISIHREHVSTVMKEYGYRLKTPCSLYVYTKDEDVAVRKQDIRVLDTSYKDVMHEHYHLIDDIDYIVDRLEKGVVRGIFVDNNLAGFMAEHSEGAMGLLEIFPEYQHRGLAYDLEGSYINEMRKDHRMYCNVVNGNIASENLQLKLGLVKADKASDWYSIY</sequence>
<keyword evidence="3" id="KW-1185">Reference proteome</keyword>
<dbReference type="Gene3D" id="3.40.630.30">
    <property type="match status" value="1"/>
</dbReference>
<dbReference type="EMBL" id="VUNN01000004">
    <property type="protein sequence ID" value="MSU05830.1"/>
    <property type="molecule type" value="Genomic_DNA"/>
</dbReference>
<proteinExistence type="predicted"/>
<keyword evidence="2" id="KW-0808">Transferase</keyword>
<comment type="caution">
    <text evidence="2">The sequence shown here is derived from an EMBL/GenBank/DDBJ whole genome shotgun (WGS) entry which is preliminary data.</text>
</comment>
<dbReference type="GO" id="GO:0016747">
    <property type="term" value="F:acyltransferase activity, transferring groups other than amino-acyl groups"/>
    <property type="evidence" value="ECO:0007669"/>
    <property type="project" value="InterPro"/>
</dbReference>
<dbReference type="Proteomes" id="UP000460549">
    <property type="component" value="Unassembled WGS sequence"/>
</dbReference>
<gene>
    <name evidence="2" type="ORF">FYJ80_03425</name>
</gene>
<evidence type="ECO:0000313" key="2">
    <source>
        <dbReference type="EMBL" id="MSU05830.1"/>
    </source>
</evidence>
<dbReference type="AlphaFoldDB" id="A0A7X2PCF8"/>
<dbReference type="SUPFAM" id="SSF55729">
    <property type="entry name" value="Acyl-CoA N-acyltransferases (Nat)"/>
    <property type="match status" value="1"/>
</dbReference>